<dbReference type="SUPFAM" id="SSF52980">
    <property type="entry name" value="Restriction endonuclease-like"/>
    <property type="match status" value="1"/>
</dbReference>
<sequence>MKYGRLHESDAVKYISNELKIEVNSCGFFVKKEEPYLGATPDVLIGDDGILEIKCPSSCAKCIETVDLVIAREAAFSNVLWSFNSLIWKILGTPTKFHLAVFFILHINKSIPISLEEKWRTDKKEFQIFTDGSKTDKGSASAVCVLRHGFIHHNWWANLDDNNSVFQADMVLLREATRWLSQESRKMHYSYR</sequence>
<evidence type="ECO:0000313" key="2">
    <source>
        <dbReference type="EMBL" id="GBN98515.1"/>
    </source>
</evidence>
<keyword evidence="3" id="KW-1185">Reference proteome</keyword>
<dbReference type="InterPro" id="IPR051703">
    <property type="entry name" value="NF-kappa-B_Signaling_Reg"/>
</dbReference>
<dbReference type="AlphaFoldDB" id="A0A4Y2THD3"/>
<dbReference type="EMBL" id="BGPR01027760">
    <property type="protein sequence ID" value="GBN98515.1"/>
    <property type="molecule type" value="Genomic_DNA"/>
</dbReference>
<proteinExistence type="predicted"/>
<dbReference type="GO" id="GO:0006281">
    <property type="term" value="P:DNA repair"/>
    <property type="evidence" value="ECO:0007669"/>
    <property type="project" value="UniProtKB-ARBA"/>
</dbReference>
<dbReference type="PANTHER" id="PTHR46609">
    <property type="entry name" value="EXONUCLEASE, PHAGE-TYPE/RECB, C-TERMINAL DOMAIN-CONTAINING PROTEIN"/>
    <property type="match status" value="1"/>
</dbReference>
<evidence type="ECO:0000313" key="3">
    <source>
        <dbReference type="Proteomes" id="UP000499080"/>
    </source>
</evidence>
<gene>
    <name evidence="2" type="ORF">AVEN_192513_1</name>
</gene>
<evidence type="ECO:0000259" key="1">
    <source>
        <dbReference type="Pfam" id="PF09588"/>
    </source>
</evidence>
<reference evidence="2 3" key="1">
    <citation type="journal article" date="2019" name="Sci. Rep.">
        <title>Orb-weaving spider Araneus ventricosus genome elucidates the spidroin gene catalogue.</title>
        <authorList>
            <person name="Kono N."/>
            <person name="Nakamura H."/>
            <person name="Ohtoshi R."/>
            <person name="Moran D.A.P."/>
            <person name="Shinohara A."/>
            <person name="Yoshida Y."/>
            <person name="Fujiwara M."/>
            <person name="Mori M."/>
            <person name="Tomita M."/>
            <person name="Arakawa K."/>
        </authorList>
    </citation>
    <scope>NUCLEOTIDE SEQUENCE [LARGE SCALE GENOMIC DNA]</scope>
</reference>
<protein>
    <recommendedName>
        <fullName evidence="1">YqaJ viral recombinase domain-containing protein</fullName>
    </recommendedName>
</protein>
<dbReference type="Pfam" id="PF09588">
    <property type="entry name" value="YqaJ"/>
    <property type="match status" value="1"/>
</dbReference>
<feature type="domain" description="YqaJ viral recombinase" evidence="1">
    <location>
        <begin position="1"/>
        <end position="58"/>
    </location>
</feature>
<dbReference type="InterPro" id="IPR011604">
    <property type="entry name" value="PDDEXK-like_dom_sf"/>
</dbReference>
<dbReference type="OrthoDB" id="6436183at2759"/>
<dbReference type="InterPro" id="IPR019080">
    <property type="entry name" value="YqaJ_viral_recombinase"/>
</dbReference>
<dbReference type="Gene3D" id="3.90.320.10">
    <property type="match status" value="1"/>
</dbReference>
<comment type="caution">
    <text evidence="2">The sequence shown here is derived from an EMBL/GenBank/DDBJ whole genome shotgun (WGS) entry which is preliminary data.</text>
</comment>
<name>A0A4Y2THD3_ARAVE</name>
<dbReference type="PANTHER" id="PTHR46609:SF8">
    <property type="entry name" value="YQAJ VIRAL RECOMBINASE DOMAIN-CONTAINING PROTEIN"/>
    <property type="match status" value="1"/>
</dbReference>
<organism evidence="2 3">
    <name type="scientific">Araneus ventricosus</name>
    <name type="common">Orbweaver spider</name>
    <name type="synonym">Epeira ventricosa</name>
    <dbReference type="NCBI Taxonomy" id="182803"/>
    <lineage>
        <taxon>Eukaryota</taxon>
        <taxon>Metazoa</taxon>
        <taxon>Ecdysozoa</taxon>
        <taxon>Arthropoda</taxon>
        <taxon>Chelicerata</taxon>
        <taxon>Arachnida</taxon>
        <taxon>Araneae</taxon>
        <taxon>Araneomorphae</taxon>
        <taxon>Entelegynae</taxon>
        <taxon>Araneoidea</taxon>
        <taxon>Araneidae</taxon>
        <taxon>Araneus</taxon>
    </lineage>
</organism>
<dbReference type="Proteomes" id="UP000499080">
    <property type="component" value="Unassembled WGS sequence"/>
</dbReference>
<dbReference type="InterPro" id="IPR011335">
    <property type="entry name" value="Restrct_endonuc-II-like"/>
</dbReference>
<accession>A0A4Y2THD3</accession>